<dbReference type="EMBL" id="ML143464">
    <property type="protein sequence ID" value="TBU25258.1"/>
    <property type="molecule type" value="Genomic_DNA"/>
</dbReference>
<evidence type="ECO:0000313" key="2">
    <source>
        <dbReference type="EMBL" id="TBU25258.1"/>
    </source>
</evidence>
<evidence type="ECO:0000256" key="1">
    <source>
        <dbReference type="SAM" id="MobiDB-lite"/>
    </source>
</evidence>
<proteinExistence type="predicted"/>
<feature type="region of interest" description="Disordered" evidence="1">
    <location>
        <begin position="1"/>
        <end position="22"/>
    </location>
</feature>
<name>A0A4Q9MFE9_9APHY</name>
<dbReference type="Proteomes" id="UP000292957">
    <property type="component" value="Unassembled WGS sequence"/>
</dbReference>
<reference evidence="2" key="1">
    <citation type="submission" date="2019-01" db="EMBL/GenBank/DDBJ databases">
        <title>Draft genome sequences of three monokaryotic isolates of the white-rot basidiomycete fungus Dichomitus squalens.</title>
        <authorList>
            <consortium name="DOE Joint Genome Institute"/>
            <person name="Lopez S.C."/>
            <person name="Andreopoulos B."/>
            <person name="Pangilinan J."/>
            <person name="Lipzen A."/>
            <person name="Riley R."/>
            <person name="Ahrendt S."/>
            <person name="Ng V."/>
            <person name="Barry K."/>
            <person name="Daum C."/>
            <person name="Grigoriev I.V."/>
            <person name="Hilden K.S."/>
            <person name="Makela M.R."/>
            <person name="de Vries R.P."/>
        </authorList>
    </citation>
    <scope>NUCLEOTIDE SEQUENCE [LARGE SCALE GENOMIC DNA]</scope>
    <source>
        <strain evidence="2">OM18370.1</strain>
    </source>
</reference>
<accession>A0A4Q9MFE9</accession>
<sequence length="244" mass="26701">MRGDVDAPYPSQDSKAKPMQSQGFKPKIYTTLRKVHRVIDLMLAVARGVVCQNTRVDGRGPDAIDNRADMENSGLPSLSLVDQAIVNQSRPSIQSGHQPHRPSQQHYNLVDLEVDNTGVPPSTQQVVVVGIEDGTPLPEADTTGPDVVPRRDPFLMAKQGSELSELETTQERFGATEGTVLRSQAANGAQAGWEALPATEATVDETLDAVELRWVGSEFIYFLDIPCIDIYKHPRASTFHSDDI</sequence>
<organism evidence="2">
    <name type="scientific">Dichomitus squalens</name>
    <dbReference type="NCBI Taxonomy" id="114155"/>
    <lineage>
        <taxon>Eukaryota</taxon>
        <taxon>Fungi</taxon>
        <taxon>Dikarya</taxon>
        <taxon>Basidiomycota</taxon>
        <taxon>Agaricomycotina</taxon>
        <taxon>Agaricomycetes</taxon>
        <taxon>Polyporales</taxon>
        <taxon>Polyporaceae</taxon>
        <taxon>Dichomitus</taxon>
    </lineage>
</organism>
<gene>
    <name evidence="2" type="ORF">BD311DRAFT_809342</name>
</gene>
<protein>
    <submittedName>
        <fullName evidence="2">Uncharacterized protein</fullName>
    </submittedName>
</protein>
<dbReference type="AlphaFoldDB" id="A0A4Q9MFE9"/>